<dbReference type="CTD" id="6502"/>
<dbReference type="Gene3D" id="3.80.10.10">
    <property type="entry name" value="Ribonuclease Inhibitor"/>
    <property type="match status" value="1"/>
</dbReference>
<dbReference type="OrthoDB" id="2095648at2759"/>
<proteinExistence type="predicted"/>
<dbReference type="Pfam" id="PF25372">
    <property type="entry name" value="DUF7885"/>
    <property type="match status" value="1"/>
</dbReference>
<reference evidence="3" key="1">
    <citation type="submission" date="2022-01" db="UniProtKB">
        <authorList>
            <consortium name="EnsemblMetazoa"/>
        </authorList>
    </citation>
    <scope>IDENTIFICATION</scope>
</reference>
<dbReference type="EnsemblMetazoa" id="XM_014402882.2">
    <property type="protein sequence ID" value="XP_014258368.1"/>
    <property type="gene ID" value="LOC106671910"/>
</dbReference>
<evidence type="ECO:0000313" key="4">
    <source>
        <dbReference type="Proteomes" id="UP000494040"/>
    </source>
</evidence>
<dbReference type="Pfam" id="PF12937">
    <property type="entry name" value="F-box-like"/>
    <property type="match status" value="1"/>
</dbReference>
<accession>A0A8I6S3S8</accession>
<dbReference type="InterPro" id="IPR006553">
    <property type="entry name" value="Leu-rich_rpt_Cys-con_subtyp"/>
</dbReference>
<evidence type="ECO:0000256" key="1">
    <source>
        <dbReference type="ARBA" id="ARBA00022786"/>
    </source>
</evidence>
<dbReference type="SMART" id="SM00367">
    <property type="entry name" value="LRR_CC"/>
    <property type="match status" value="6"/>
</dbReference>
<dbReference type="InterPro" id="IPR057207">
    <property type="entry name" value="FBXL15_LRR"/>
</dbReference>
<dbReference type="SUPFAM" id="SSF52047">
    <property type="entry name" value="RNI-like"/>
    <property type="match status" value="1"/>
</dbReference>
<dbReference type="GO" id="GO:0019005">
    <property type="term" value="C:SCF ubiquitin ligase complex"/>
    <property type="evidence" value="ECO:0007669"/>
    <property type="project" value="TreeGrafter"/>
</dbReference>
<keyword evidence="4" id="KW-1185">Reference proteome</keyword>
<dbReference type="GO" id="GO:0031146">
    <property type="term" value="P:SCF-dependent proteasomal ubiquitin-dependent protein catabolic process"/>
    <property type="evidence" value="ECO:0007669"/>
    <property type="project" value="TreeGrafter"/>
</dbReference>
<name>A0A8I6S3S8_CIMLE</name>
<dbReference type="KEGG" id="clec:106671910"/>
<dbReference type="InterPro" id="IPR036047">
    <property type="entry name" value="F-box-like_dom_sf"/>
</dbReference>
<dbReference type="RefSeq" id="XP_014258368.1">
    <property type="nucleotide sequence ID" value="XM_014402882.2"/>
</dbReference>
<evidence type="ECO:0000313" key="3">
    <source>
        <dbReference type="EnsemblMetazoa" id="XP_014258368.1"/>
    </source>
</evidence>
<keyword evidence="1" id="KW-0833">Ubl conjugation pathway</keyword>
<organism evidence="3 4">
    <name type="scientific">Cimex lectularius</name>
    <name type="common">Bed bug</name>
    <name type="synonym">Acanthia lectularia</name>
    <dbReference type="NCBI Taxonomy" id="79782"/>
    <lineage>
        <taxon>Eukaryota</taxon>
        <taxon>Metazoa</taxon>
        <taxon>Ecdysozoa</taxon>
        <taxon>Arthropoda</taxon>
        <taxon>Hexapoda</taxon>
        <taxon>Insecta</taxon>
        <taxon>Pterygota</taxon>
        <taxon>Neoptera</taxon>
        <taxon>Paraneoptera</taxon>
        <taxon>Hemiptera</taxon>
        <taxon>Heteroptera</taxon>
        <taxon>Panheteroptera</taxon>
        <taxon>Cimicomorpha</taxon>
        <taxon>Cimicidae</taxon>
        <taxon>Cimex</taxon>
    </lineage>
</organism>
<dbReference type="InterPro" id="IPR032675">
    <property type="entry name" value="LRR_dom_sf"/>
</dbReference>
<dbReference type="SUPFAM" id="SSF81383">
    <property type="entry name" value="F-box domain"/>
    <property type="match status" value="1"/>
</dbReference>
<dbReference type="GeneID" id="106671910"/>
<dbReference type="OMA" id="CDFTADH"/>
<sequence length="424" mass="48040">MTDKSESSDSKERKRFKNIVDLSPEDIVDLGVTILPMAASSVQQVHTTTRHISPHQVYNDYAKEQEAEYFYGSREPMYLQRETFTYRRMITYANSEDFFSKLSDEIILCIFSHLRQYTLTSVAQVNQRFRRLAMDESLWQRIDVSKQMLKPHAVGSIISRGVRVLKMTRSYVVQQTKAVGNESGSDAPKGKVEYLDLSEAVIAIDDLLNLCKRLYNLKKLSLERCVLSSEIMIEISKNKKLETLNLAMCNGICDKGINAVVKSCQRLESLNVAWTGLKESAVNKLVSGISPSIKKLNLSGHQLSLTDKHVITLIKRCPDIEELDISDCLEVTTASVNALSESLYRLRSLSISRCYKIDPLALTVLSSLPNLESINAFRQITMANLAILETRLPGVRFNKDFLSTIARPCTGIRRTSIWKIRVRD</sequence>
<dbReference type="SMART" id="SM00256">
    <property type="entry name" value="FBOX"/>
    <property type="match status" value="1"/>
</dbReference>
<dbReference type="InterPro" id="IPR001810">
    <property type="entry name" value="F-box_dom"/>
</dbReference>
<dbReference type="PROSITE" id="PS50181">
    <property type="entry name" value="FBOX"/>
    <property type="match status" value="1"/>
</dbReference>
<protein>
    <recommendedName>
        <fullName evidence="2">F-box domain-containing protein</fullName>
    </recommendedName>
</protein>
<feature type="domain" description="F-box" evidence="2">
    <location>
        <begin position="96"/>
        <end position="142"/>
    </location>
</feature>
<dbReference type="Proteomes" id="UP000494040">
    <property type="component" value="Unassembled WGS sequence"/>
</dbReference>
<dbReference type="PANTHER" id="PTHR13318">
    <property type="entry name" value="PARTNER OF PAIRED, ISOFORM B-RELATED"/>
    <property type="match status" value="1"/>
</dbReference>
<evidence type="ECO:0000259" key="2">
    <source>
        <dbReference type="PROSITE" id="PS50181"/>
    </source>
</evidence>
<dbReference type="AlphaFoldDB" id="A0A8I6S3S8"/>